<organism evidence="2 3">
    <name type="scientific">Faucicola atlantae</name>
    <dbReference type="NCBI Taxonomy" id="34059"/>
    <lineage>
        <taxon>Bacteria</taxon>
        <taxon>Pseudomonadati</taxon>
        <taxon>Pseudomonadota</taxon>
        <taxon>Gammaproteobacteria</taxon>
        <taxon>Moraxellales</taxon>
        <taxon>Moraxellaceae</taxon>
        <taxon>Faucicola</taxon>
    </lineage>
</organism>
<evidence type="ECO:0008006" key="4">
    <source>
        <dbReference type="Google" id="ProtNLM"/>
    </source>
</evidence>
<keyword evidence="1" id="KW-0812">Transmembrane</keyword>
<dbReference type="EMBL" id="UGQA01000001">
    <property type="protein sequence ID" value="STY95071.1"/>
    <property type="molecule type" value="Genomic_DNA"/>
</dbReference>
<evidence type="ECO:0000313" key="2">
    <source>
        <dbReference type="EMBL" id="STY95071.1"/>
    </source>
</evidence>
<accession>A0A378Q2P2</accession>
<proteinExistence type="predicted"/>
<protein>
    <recommendedName>
        <fullName evidence="4">DUF3149 domain-containing protein</fullName>
    </recommendedName>
</protein>
<reference evidence="2 3" key="1">
    <citation type="submission" date="2018-06" db="EMBL/GenBank/DDBJ databases">
        <authorList>
            <consortium name="Pathogen Informatics"/>
            <person name="Doyle S."/>
        </authorList>
    </citation>
    <scope>NUCLEOTIDE SEQUENCE [LARGE SCALE GENOMIC DNA]</scope>
    <source>
        <strain evidence="2 3">NCTC11091</strain>
    </source>
</reference>
<gene>
    <name evidence="2" type="ORF">NCTC11091_00856</name>
</gene>
<keyword evidence="1" id="KW-0472">Membrane</keyword>
<evidence type="ECO:0000313" key="3">
    <source>
        <dbReference type="Proteomes" id="UP000255193"/>
    </source>
</evidence>
<feature type="transmembrane region" description="Helical" evidence="1">
    <location>
        <begin position="20"/>
        <end position="40"/>
    </location>
</feature>
<evidence type="ECO:0000256" key="1">
    <source>
        <dbReference type="SAM" id="Phobius"/>
    </source>
</evidence>
<sequence length="51" mass="5829">MMNFINIDLGDFGSAPMGNIILLGVFFILGVSIFKLKDIYDVYKEIKKRDD</sequence>
<dbReference type="Proteomes" id="UP000255193">
    <property type="component" value="Unassembled WGS sequence"/>
</dbReference>
<keyword evidence="1" id="KW-1133">Transmembrane helix</keyword>
<name>A0A378Q2P2_9GAMM</name>
<dbReference type="AlphaFoldDB" id="A0A378Q2P2"/>